<evidence type="ECO:0000313" key="1">
    <source>
        <dbReference type="EMBL" id="ACZ01785.1"/>
    </source>
</evidence>
<keyword evidence="2" id="KW-1185">Reference proteome</keyword>
<reference evidence="1 2" key="1">
    <citation type="journal article" date="2009" name="Stand. Genomic Sci.">
        <title>Complete genome sequence of Streptobacillus moniliformis type strain (9901T).</title>
        <authorList>
            <person name="Nolan M."/>
            <person name="Gronow S."/>
            <person name="Lapidus A."/>
            <person name="Ivanova N."/>
            <person name="Copeland A."/>
            <person name="Lucas S."/>
            <person name="Del Rio T.G."/>
            <person name="Chen F."/>
            <person name="Tice H."/>
            <person name="Pitluck S."/>
            <person name="Cheng J.F."/>
            <person name="Sims D."/>
            <person name="Meincke L."/>
            <person name="Bruce D."/>
            <person name="Goodwin L."/>
            <person name="Brettin T."/>
            <person name="Han C."/>
            <person name="Detter J.C."/>
            <person name="Ovchinikova G."/>
            <person name="Pati A."/>
            <person name="Mavromatis K."/>
            <person name="Mikhailova N."/>
            <person name="Chen A."/>
            <person name="Palaniappan K."/>
            <person name="Land M."/>
            <person name="Hauser L."/>
            <person name="Chang Y.J."/>
            <person name="Jeffries C.D."/>
            <person name="Rohde M."/>
            <person name="Sproer C."/>
            <person name="Goker M."/>
            <person name="Bristow J."/>
            <person name="Eisen J.A."/>
            <person name="Markowitz V."/>
            <person name="Hugenholtz P."/>
            <person name="Kyrpides N.C."/>
            <person name="Klenk H.P."/>
            <person name="Chain P."/>
        </authorList>
    </citation>
    <scope>NUCLEOTIDE SEQUENCE [LARGE SCALE GENOMIC DNA]</scope>
    <source>
        <strain evidence="2">ATCC 14647 / DSM 12112 / NCTC 10651 / 9901</strain>
    </source>
</reference>
<organism evidence="1 2">
    <name type="scientific">Streptobacillus moniliformis (strain ATCC 14647 / DSM 12112 / NCTC 10651 / 9901)</name>
    <dbReference type="NCBI Taxonomy" id="519441"/>
    <lineage>
        <taxon>Bacteria</taxon>
        <taxon>Fusobacteriati</taxon>
        <taxon>Fusobacteriota</taxon>
        <taxon>Fusobacteriia</taxon>
        <taxon>Fusobacteriales</taxon>
        <taxon>Leptotrichiaceae</taxon>
        <taxon>Streptobacillus</taxon>
    </lineage>
</organism>
<dbReference type="AlphaFoldDB" id="D1AVM5"/>
<dbReference type="HOGENOM" id="CLU_044849_0_0_0"/>
<dbReference type="GeneID" id="29674053"/>
<evidence type="ECO:0000313" key="2">
    <source>
        <dbReference type="Proteomes" id="UP000002072"/>
    </source>
</evidence>
<gene>
    <name evidence="1" type="ordered locus">Smon_1340</name>
</gene>
<dbReference type="OrthoDB" id="9910780at2"/>
<dbReference type="Proteomes" id="UP000002072">
    <property type="component" value="Chromosome"/>
</dbReference>
<dbReference type="RefSeq" id="WP_012859331.1">
    <property type="nucleotide sequence ID" value="NC_013515.1"/>
</dbReference>
<name>D1AVM5_STRM9</name>
<protein>
    <submittedName>
        <fullName evidence="1">Uncharacterized protein</fullName>
    </submittedName>
</protein>
<sequence>MKRLLLFLSTLVSLISESDTLKDFSDLNKEIHDYIFGEKLAEVKKMIESSTYKSYNDLEDSKIEEFINRFKKLEQNGLVRDDKNYENLRKVKTLALLKNRSFRNYQLIRFKTYSNYKLEPTFEDNVYFKIGSNIGASREDIQGLNVTVGGNYSIRDNAKIGGFIHYDNKLGDLFLKTHAHIFAIGANAKFKLKNNKGDIESFIAYKYNYGKYKNIINRESEVIDNNLYKGVQRIYDEYVHQHSFELYNKYSKKFNIIKNLKIYPQIENYTSITPSITYSNIYTEDNLLDTISERIPENEDDSTLYDRIITSNEINHIFKNTLSSGVLIEYGLIKNLNIYLNSKLGFNYENVGITSKLKIEKYRKREMSSESAVHDKPIIIDIDENEIITELNIDDEIFRDLGIELNGNNKFIKDKIENSKWKDYINNIGISYDFKIGLNYKVDKFNIDTYLRFDGNTNNNEKLYKDSHKISLNTKIGYNW</sequence>
<accession>D1AVM5</accession>
<dbReference type="EMBL" id="CP001779">
    <property type="protein sequence ID" value="ACZ01785.1"/>
    <property type="molecule type" value="Genomic_DNA"/>
</dbReference>
<proteinExistence type="predicted"/>
<dbReference type="KEGG" id="smf:Smon_1340"/>